<sequence>MKINNIFVIAPSPYKRDKCLSILTGKLIGWIPQRKTPDTGINPYVLRIPAVFLLKCTA</sequence>
<protein>
    <submittedName>
        <fullName evidence="1">Uncharacterized protein</fullName>
    </submittedName>
</protein>
<accession>A0A2T5I027</accession>
<name>A0A2T5I027_9PROT</name>
<dbReference type="AlphaFoldDB" id="A0A2T5I027"/>
<dbReference type="Proteomes" id="UP000244128">
    <property type="component" value="Unassembled WGS sequence"/>
</dbReference>
<gene>
    <name evidence="1" type="ORF">C8R26_11094</name>
</gene>
<reference evidence="1 2" key="1">
    <citation type="submission" date="2018-04" db="EMBL/GenBank/DDBJ databases">
        <title>Active sludge and wastewater microbial communities from Klosterneuburg, Austria.</title>
        <authorList>
            <person name="Wagner M."/>
        </authorList>
    </citation>
    <scope>NUCLEOTIDE SEQUENCE [LARGE SCALE GENOMIC DNA]</scope>
    <source>
        <strain evidence="1 2">Nm49</strain>
    </source>
</reference>
<comment type="caution">
    <text evidence="1">The sequence shown here is derived from an EMBL/GenBank/DDBJ whole genome shotgun (WGS) entry which is preliminary data.</text>
</comment>
<evidence type="ECO:0000313" key="1">
    <source>
        <dbReference type="EMBL" id="PTQ77174.1"/>
    </source>
</evidence>
<proteinExistence type="predicted"/>
<dbReference type="EMBL" id="QAOI01000010">
    <property type="protein sequence ID" value="PTQ77174.1"/>
    <property type="molecule type" value="Genomic_DNA"/>
</dbReference>
<organism evidence="1 2">
    <name type="scientific">Nitrosomonas oligotropha</name>
    <dbReference type="NCBI Taxonomy" id="42354"/>
    <lineage>
        <taxon>Bacteria</taxon>
        <taxon>Pseudomonadati</taxon>
        <taxon>Pseudomonadota</taxon>
        <taxon>Betaproteobacteria</taxon>
        <taxon>Nitrosomonadales</taxon>
        <taxon>Nitrosomonadaceae</taxon>
        <taxon>Nitrosomonas</taxon>
    </lineage>
</organism>
<evidence type="ECO:0000313" key="2">
    <source>
        <dbReference type="Proteomes" id="UP000244128"/>
    </source>
</evidence>